<accession>A0A5M9M5P4</accession>
<evidence type="ECO:0000313" key="2">
    <source>
        <dbReference type="EMBL" id="KAA8642372.1"/>
    </source>
</evidence>
<evidence type="ECO:0000313" key="3">
    <source>
        <dbReference type="Proteomes" id="UP000324241"/>
    </source>
</evidence>
<dbReference type="GeneID" id="54334017"/>
<feature type="compositionally biased region" description="Polar residues" evidence="1">
    <location>
        <begin position="1"/>
        <end position="15"/>
    </location>
</feature>
<dbReference type="RefSeq" id="XP_033421734.1">
    <property type="nucleotide sequence ID" value="XM_033575879.1"/>
</dbReference>
<dbReference type="Proteomes" id="UP000324241">
    <property type="component" value="Unassembled WGS sequence"/>
</dbReference>
<dbReference type="OrthoDB" id="3254104at2759"/>
<sequence length="190" mass="21866">MCTSQGASGISTSIPESDPIRSENNALNRAKIKEIQAYERPEPAFCKEGSPWDKYHRFAKFGRAGTTSLATDSSGQAPRNIVQLRDAWFCIDTVYLIYERMDIMLDRLQSFFGFTEEHISIVLNALRFVHYELDIDYIGSIYENLYFSDDGAIKLGMSNQIFNEEITDNTNRKYWGLSDLHTLRLRHALF</sequence>
<dbReference type="EMBL" id="QUQM01000008">
    <property type="protein sequence ID" value="KAA8642372.1"/>
    <property type="molecule type" value="Genomic_DNA"/>
</dbReference>
<gene>
    <name evidence="2" type="ORF">ATNIH1004_011316</name>
</gene>
<reference evidence="2 3" key="1">
    <citation type="submission" date="2019-08" db="EMBL/GenBank/DDBJ databases">
        <title>The genome sequence of a newly discovered highly antifungal drug resistant Aspergillus species, Aspergillus tanneri NIH 1004.</title>
        <authorList>
            <person name="Mounaud S."/>
            <person name="Singh I."/>
            <person name="Joardar V."/>
            <person name="Pakala S."/>
            <person name="Pakala S."/>
            <person name="Venepally P."/>
            <person name="Chung J.K."/>
            <person name="Losada L."/>
            <person name="Nierman W.C."/>
        </authorList>
    </citation>
    <scope>NUCLEOTIDE SEQUENCE [LARGE SCALE GENOMIC DNA]</scope>
    <source>
        <strain evidence="2 3">NIH1004</strain>
    </source>
</reference>
<comment type="caution">
    <text evidence="2">The sequence shown here is derived from an EMBL/GenBank/DDBJ whole genome shotgun (WGS) entry which is preliminary data.</text>
</comment>
<dbReference type="AlphaFoldDB" id="A0A5M9M5P4"/>
<proteinExistence type="predicted"/>
<evidence type="ECO:0000256" key="1">
    <source>
        <dbReference type="SAM" id="MobiDB-lite"/>
    </source>
</evidence>
<dbReference type="VEuPathDB" id="FungiDB:EYZ11_009973"/>
<protein>
    <submittedName>
        <fullName evidence="2">Uncharacterized protein</fullName>
    </submittedName>
</protein>
<organism evidence="2 3">
    <name type="scientific">Aspergillus tanneri</name>
    <dbReference type="NCBI Taxonomy" id="1220188"/>
    <lineage>
        <taxon>Eukaryota</taxon>
        <taxon>Fungi</taxon>
        <taxon>Dikarya</taxon>
        <taxon>Ascomycota</taxon>
        <taxon>Pezizomycotina</taxon>
        <taxon>Eurotiomycetes</taxon>
        <taxon>Eurotiomycetidae</taxon>
        <taxon>Eurotiales</taxon>
        <taxon>Aspergillaceae</taxon>
        <taxon>Aspergillus</taxon>
        <taxon>Aspergillus subgen. Circumdati</taxon>
    </lineage>
</organism>
<feature type="region of interest" description="Disordered" evidence="1">
    <location>
        <begin position="1"/>
        <end position="25"/>
    </location>
</feature>
<name>A0A5M9M5P4_9EURO</name>